<evidence type="ECO:0000313" key="1">
    <source>
        <dbReference type="EMBL" id="MTE02733.1"/>
    </source>
</evidence>
<dbReference type="RefSeq" id="WP_155692370.1">
    <property type="nucleotide sequence ID" value="NZ_WKKC01000008.1"/>
</dbReference>
<comment type="caution">
    <text evidence="1">The sequence shown here is derived from an EMBL/GenBank/DDBJ whole genome shotgun (WGS) entry which is preliminary data.</text>
</comment>
<name>A0A9X4XBA7_LACJH</name>
<protein>
    <submittedName>
        <fullName evidence="1">Uncharacterized protein</fullName>
    </submittedName>
</protein>
<dbReference type="EMBL" id="WKKC01000008">
    <property type="protein sequence ID" value="MTE02733.1"/>
    <property type="molecule type" value="Genomic_DNA"/>
</dbReference>
<evidence type="ECO:0000313" key="2">
    <source>
        <dbReference type="Proteomes" id="UP000488295"/>
    </source>
</evidence>
<gene>
    <name evidence="1" type="ORF">GJU95_02935</name>
</gene>
<sequence length="83" mass="8978">MNNQKHTLTATVGFVLAKGTKIHEAKTLDEVKEDAADILDAMHHLIKEFDLDESKVLTDAIIAAAISDSGIGKAVSSLFEEKK</sequence>
<proteinExistence type="predicted"/>
<dbReference type="AlphaFoldDB" id="A0A9X4XBA7"/>
<organism evidence="1 2">
    <name type="scientific">Lactobacillus johnsonii</name>
    <dbReference type="NCBI Taxonomy" id="33959"/>
    <lineage>
        <taxon>Bacteria</taxon>
        <taxon>Bacillati</taxon>
        <taxon>Bacillota</taxon>
        <taxon>Bacilli</taxon>
        <taxon>Lactobacillales</taxon>
        <taxon>Lactobacillaceae</taxon>
        <taxon>Lactobacillus</taxon>
    </lineage>
</organism>
<reference evidence="1 2" key="1">
    <citation type="submission" date="2019-11" db="EMBL/GenBank/DDBJ databases">
        <title>Gastrointestinal microbiota of Peromyscus leucopus.</title>
        <authorList>
            <person name="Milovic A."/>
            <person name="Bassam K."/>
            <person name="Barbour A.G."/>
        </authorList>
    </citation>
    <scope>NUCLEOTIDE SEQUENCE [LARGE SCALE GENOMIC DNA]</scope>
    <source>
        <strain evidence="1 2">LL8</strain>
    </source>
</reference>
<accession>A0A9X4XBA7</accession>
<dbReference type="Proteomes" id="UP000488295">
    <property type="component" value="Unassembled WGS sequence"/>
</dbReference>